<name>A0ABS5EVL1_9PROT</name>
<reference evidence="4" key="1">
    <citation type="journal article" date="2021" name="Syst. Appl. Microbiol.">
        <title>Roseomonas hellenica sp. nov., isolated from roots of wild-growing Alkanna tinctoria.</title>
        <authorList>
            <person name="Rat A."/>
            <person name="Naranjo H.D."/>
            <person name="Lebbe L."/>
            <person name="Cnockaert M."/>
            <person name="Krigas N."/>
            <person name="Grigoriadou K."/>
            <person name="Maloupa E."/>
            <person name="Willems A."/>
        </authorList>
    </citation>
    <scope>NUCLEOTIDE SEQUENCE [LARGE SCALE GENOMIC DNA]</scope>
    <source>
        <strain evidence="4">LMG 31523</strain>
    </source>
</reference>
<accession>A0ABS5EVL1</accession>
<organism evidence="3 4">
    <name type="scientific">Plastoroseomonas hellenica</name>
    <dbReference type="NCBI Taxonomy" id="2687306"/>
    <lineage>
        <taxon>Bacteria</taxon>
        <taxon>Pseudomonadati</taxon>
        <taxon>Pseudomonadota</taxon>
        <taxon>Alphaproteobacteria</taxon>
        <taxon>Acetobacterales</taxon>
        <taxon>Acetobacteraceae</taxon>
        <taxon>Plastoroseomonas</taxon>
    </lineage>
</organism>
<dbReference type="PANTHER" id="PTHR38436:SF1">
    <property type="entry name" value="ESTER CYCLASE"/>
    <property type="match status" value="1"/>
</dbReference>
<evidence type="ECO:0000313" key="3">
    <source>
        <dbReference type="EMBL" id="MBR0664341.1"/>
    </source>
</evidence>
<feature type="chain" id="PRO_5047330140" description="SnoaL-like domain-containing protein" evidence="1">
    <location>
        <begin position="22"/>
        <end position="152"/>
    </location>
</feature>
<dbReference type="Pfam" id="PF12680">
    <property type="entry name" value="SnoaL_2"/>
    <property type="match status" value="1"/>
</dbReference>
<sequence length="152" mass="17003">MPTSRRGLAALPLLAATPAQAQPARDLAREERNRALVIEFYEAVFQRHDLGVAERLLGETYIQHNPRVPDGRDAFLAAFRRIFAANPQAHSRIVRSAADGDLVYLHVHARSNPGDRGRAIVDIFRVAEGRIVEHWDVVQEVPETSANTNTMF</sequence>
<dbReference type="Proteomes" id="UP001196870">
    <property type="component" value="Unassembled WGS sequence"/>
</dbReference>
<dbReference type="RefSeq" id="WP_211851933.1">
    <property type="nucleotide sequence ID" value="NZ_JAAGBB010000007.1"/>
</dbReference>
<feature type="domain" description="SnoaL-like" evidence="2">
    <location>
        <begin position="38"/>
        <end position="134"/>
    </location>
</feature>
<dbReference type="InterPro" id="IPR009959">
    <property type="entry name" value="Cyclase_SnoaL-like"/>
</dbReference>
<comment type="caution">
    <text evidence="3">The sequence shown here is derived from an EMBL/GenBank/DDBJ whole genome shotgun (WGS) entry which is preliminary data.</text>
</comment>
<evidence type="ECO:0000259" key="2">
    <source>
        <dbReference type="Pfam" id="PF12680"/>
    </source>
</evidence>
<evidence type="ECO:0000256" key="1">
    <source>
        <dbReference type="SAM" id="SignalP"/>
    </source>
</evidence>
<evidence type="ECO:0000313" key="4">
    <source>
        <dbReference type="Proteomes" id="UP001196870"/>
    </source>
</evidence>
<dbReference type="InterPro" id="IPR037401">
    <property type="entry name" value="SnoaL-like"/>
</dbReference>
<keyword evidence="1" id="KW-0732">Signal</keyword>
<dbReference type="SUPFAM" id="SSF54427">
    <property type="entry name" value="NTF2-like"/>
    <property type="match status" value="1"/>
</dbReference>
<dbReference type="PANTHER" id="PTHR38436">
    <property type="entry name" value="POLYKETIDE CYCLASE SNOAL-LIKE DOMAIN"/>
    <property type="match status" value="1"/>
</dbReference>
<gene>
    <name evidence="3" type="ORF">GXW71_08225</name>
</gene>
<dbReference type="Gene3D" id="3.10.450.50">
    <property type="match status" value="1"/>
</dbReference>
<proteinExistence type="predicted"/>
<dbReference type="EMBL" id="JAAGBB010000007">
    <property type="protein sequence ID" value="MBR0664341.1"/>
    <property type="molecule type" value="Genomic_DNA"/>
</dbReference>
<dbReference type="InterPro" id="IPR032710">
    <property type="entry name" value="NTF2-like_dom_sf"/>
</dbReference>
<keyword evidence="4" id="KW-1185">Reference proteome</keyword>
<feature type="signal peptide" evidence="1">
    <location>
        <begin position="1"/>
        <end position="21"/>
    </location>
</feature>
<protein>
    <recommendedName>
        <fullName evidence="2">SnoaL-like domain-containing protein</fullName>
    </recommendedName>
</protein>